<accession>A0A7W9UZ75</accession>
<evidence type="ECO:0000256" key="1">
    <source>
        <dbReference type="SAM" id="MobiDB-lite"/>
    </source>
</evidence>
<comment type="caution">
    <text evidence="2">The sequence shown here is derived from an EMBL/GenBank/DDBJ whole genome shotgun (WGS) entry which is preliminary data.</text>
</comment>
<name>A0A7W9UZ75_9ACTN</name>
<gene>
    <name evidence="2" type="ORF">FHS42_002551</name>
</gene>
<sequence>MVAGLLRDIGSDLVDAGHRGRGGRKHQPGSRVYAAELSAAEISTLIYVTRKAPELRARPGDITGHGRQRPTLLHAKWPHPDE</sequence>
<keyword evidence="3" id="KW-1185">Reference proteome</keyword>
<evidence type="ECO:0000313" key="3">
    <source>
        <dbReference type="Proteomes" id="UP000588098"/>
    </source>
</evidence>
<proteinExistence type="predicted"/>
<reference evidence="2 3" key="1">
    <citation type="submission" date="2020-08" db="EMBL/GenBank/DDBJ databases">
        <title>Genomic Encyclopedia of Type Strains, Phase III (KMG-III): the genomes of soil and plant-associated and newly described type strains.</title>
        <authorList>
            <person name="Whitman W."/>
        </authorList>
    </citation>
    <scope>NUCLEOTIDE SEQUENCE [LARGE SCALE GENOMIC DNA]</scope>
    <source>
        <strain evidence="2 3">CECT 8305</strain>
    </source>
</reference>
<protein>
    <submittedName>
        <fullName evidence="2">Uncharacterized protein</fullName>
    </submittedName>
</protein>
<organism evidence="2 3">
    <name type="scientific">Streptomyces zagrosensis</name>
    <dbReference type="NCBI Taxonomy" id="1042984"/>
    <lineage>
        <taxon>Bacteria</taxon>
        <taxon>Bacillati</taxon>
        <taxon>Actinomycetota</taxon>
        <taxon>Actinomycetes</taxon>
        <taxon>Kitasatosporales</taxon>
        <taxon>Streptomycetaceae</taxon>
        <taxon>Streptomyces</taxon>
    </lineage>
</organism>
<evidence type="ECO:0000313" key="2">
    <source>
        <dbReference type="EMBL" id="MBB5935489.1"/>
    </source>
</evidence>
<dbReference type="EMBL" id="JACHJL010000005">
    <property type="protein sequence ID" value="MBB5935489.1"/>
    <property type="molecule type" value="Genomic_DNA"/>
</dbReference>
<feature type="region of interest" description="Disordered" evidence="1">
    <location>
        <begin position="57"/>
        <end position="82"/>
    </location>
</feature>
<dbReference type="Proteomes" id="UP000588098">
    <property type="component" value="Unassembled WGS sequence"/>
</dbReference>
<dbReference type="AlphaFoldDB" id="A0A7W9UZ75"/>